<evidence type="ECO:0000256" key="2">
    <source>
        <dbReference type="ARBA" id="ARBA00023239"/>
    </source>
</evidence>
<feature type="domain" description="Flavoprotein" evidence="5">
    <location>
        <begin position="1"/>
        <end position="169"/>
    </location>
</feature>
<feature type="binding site" evidence="3">
    <location>
        <position position="338"/>
    </location>
    <ligand>
        <name>CTP</name>
        <dbReference type="ChEBI" id="CHEBI:37563"/>
    </ligand>
</feature>
<evidence type="ECO:0000313" key="7">
    <source>
        <dbReference type="EMBL" id="XBH22857.1"/>
    </source>
</evidence>
<proteinExistence type="inferred from homology"/>
<dbReference type="NCBIfam" id="TIGR00521">
    <property type="entry name" value="coaBC_dfp"/>
    <property type="match status" value="1"/>
</dbReference>
<dbReference type="InterPro" id="IPR003382">
    <property type="entry name" value="Flavoprotein"/>
</dbReference>
<evidence type="ECO:0000256" key="3">
    <source>
        <dbReference type="HAMAP-Rule" id="MF_02225"/>
    </source>
</evidence>
<dbReference type="SUPFAM" id="SSF52507">
    <property type="entry name" value="Homo-oligomeric flavin-containing Cys decarboxylases, HFCD"/>
    <property type="match status" value="1"/>
</dbReference>
<comment type="cofactor">
    <cofactor evidence="3">
        <name>Mg(2+)</name>
        <dbReference type="ChEBI" id="CHEBI:18420"/>
    </cofactor>
</comment>
<feature type="binding site" evidence="3">
    <location>
        <position position="320"/>
    </location>
    <ligand>
        <name>CTP</name>
        <dbReference type="ChEBI" id="CHEBI:37563"/>
    </ligand>
</feature>
<sequence length="397" mass="41157">MRVVLGVSGGIAAYKAVLLLRLFKEAGHHVRVMPTDAALKFVGAPTWEALSGEPVTTSVFQDVDSVAHVDLGKSAQLLVIAPATADIIARIAAGRADDLLTASILTATCPVVVAPAMHTEMWHNPAIQANIATLKSRGFIVIPPASGRLTGKDTGLGRLPEPEDIFAQAMAAASPVQDLAGKRVIISAGGTQEPLDPVRFLGNRSSGLQGVCLASEAKGRGAHVTLVAANITVPIPDGLDVVQAPSALEMQRAIEGLAGEADIIIMAAAVADFRPQAQVEGKIKKTANEDTMTLTLVKNPDILAGLVAARTNSSQVIVGFAAETGDQDGDVLFHGRAKAIRKAANLLVVNEVGPNIGFGQPTNSVTFVGKDGEVLGTAQGSKREIAREILSRALQLG</sequence>
<dbReference type="InterPro" id="IPR007085">
    <property type="entry name" value="DNA/pantothenate-metab_flavo_C"/>
</dbReference>
<keyword evidence="3 4" id="KW-0288">FMN</keyword>
<dbReference type="SUPFAM" id="SSF102645">
    <property type="entry name" value="CoaB-like"/>
    <property type="match status" value="1"/>
</dbReference>
<dbReference type="Pfam" id="PF04127">
    <property type="entry name" value="DFP"/>
    <property type="match status" value="1"/>
</dbReference>
<comment type="pathway">
    <text evidence="3 4">Cofactor biosynthesis; coenzyme A biosynthesis; CoA from (R)-pantothenate: step 3/5.</text>
</comment>
<dbReference type="GO" id="GO:0004633">
    <property type="term" value="F:phosphopantothenoylcysteine decarboxylase activity"/>
    <property type="evidence" value="ECO:0007669"/>
    <property type="project" value="UniProtKB-UniRule"/>
</dbReference>
<dbReference type="PANTHER" id="PTHR14359:SF6">
    <property type="entry name" value="PHOSPHOPANTOTHENOYLCYSTEINE DECARBOXYLASE"/>
    <property type="match status" value="1"/>
</dbReference>
<comment type="catalytic activity">
    <reaction evidence="3 4">
        <text>N-[(R)-4-phosphopantothenoyl]-L-cysteine + H(+) = (R)-4'-phosphopantetheine + CO2</text>
        <dbReference type="Rhea" id="RHEA:16793"/>
        <dbReference type="ChEBI" id="CHEBI:15378"/>
        <dbReference type="ChEBI" id="CHEBI:16526"/>
        <dbReference type="ChEBI" id="CHEBI:59458"/>
        <dbReference type="ChEBI" id="CHEBI:61723"/>
        <dbReference type="EC" id="4.1.1.36"/>
    </reaction>
</comment>
<comment type="function">
    <text evidence="3">Catalyzes two sequential steps in the biosynthesis of coenzyme A. In the first step cysteine is conjugated to 4'-phosphopantothenate to form 4-phosphopantothenoylcysteine. In the second step the latter compound is decarboxylated to form 4'-phosphopantotheine.</text>
</comment>
<dbReference type="EC" id="6.3.2.5" evidence="3"/>
<protein>
    <recommendedName>
        <fullName evidence="3">Coenzyme A biosynthesis bifunctional protein CoaBC</fullName>
    </recommendedName>
    <alternativeName>
        <fullName evidence="3">DNA/pantothenate metabolism flavoprotein</fullName>
    </alternativeName>
    <alternativeName>
        <fullName evidence="3">Phosphopantothenoylcysteine synthetase/decarboxylase</fullName>
        <shortName evidence="3">PPCS-PPCDC</shortName>
    </alternativeName>
    <domain>
        <recommendedName>
            <fullName evidence="3">Phosphopantothenoylcysteine decarboxylase</fullName>
            <shortName evidence="3">PPC decarboxylase</shortName>
            <shortName evidence="3">PPC-DC</shortName>
            <ecNumber evidence="3">4.1.1.36</ecNumber>
        </recommendedName>
        <alternativeName>
            <fullName evidence="3">CoaC</fullName>
        </alternativeName>
    </domain>
    <domain>
        <recommendedName>
            <fullName evidence="3">Phosphopantothenate--cysteine ligase</fullName>
            <ecNumber evidence="3">6.3.2.5</ecNumber>
        </recommendedName>
        <alternativeName>
            <fullName evidence="3">CoaB</fullName>
        </alternativeName>
        <alternativeName>
            <fullName evidence="3">Phosphopantothenoylcysteine synthetase</fullName>
            <shortName evidence="3">PPC synthetase</shortName>
            <shortName evidence="3">PPC-S</shortName>
        </alternativeName>
    </domain>
</protein>
<comment type="similarity">
    <text evidence="3 4">In the N-terminal section; belongs to the HFCD (homo-oligomeric flavin containing Cys decarboxylase) superfamily.</text>
</comment>
<comment type="caution">
    <text evidence="3">Lacks conserved residue(s) required for the propagation of feature annotation.</text>
</comment>
<dbReference type="Gene3D" id="3.40.50.1950">
    <property type="entry name" value="Flavin prenyltransferase-like"/>
    <property type="match status" value="1"/>
</dbReference>
<keyword evidence="3" id="KW-0479">Metal-binding</keyword>
<name>A0AAU7E006_9MICO</name>
<dbReference type="GO" id="GO:0046872">
    <property type="term" value="F:metal ion binding"/>
    <property type="evidence" value="ECO:0007669"/>
    <property type="project" value="UniProtKB-KW"/>
</dbReference>
<comment type="cofactor">
    <cofactor evidence="3">
        <name>FMN</name>
        <dbReference type="ChEBI" id="CHEBI:58210"/>
    </cofactor>
    <text evidence="3">Binds 1 FMN per subunit.</text>
</comment>
<dbReference type="Gene3D" id="3.40.50.10300">
    <property type="entry name" value="CoaB-like"/>
    <property type="match status" value="1"/>
</dbReference>
<dbReference type="HAMAP" id="MF_02225">
    <property type="entry name" value="CoaBC"/>
    <property type="match status" value="1"/>
</dbReference>
<organism evidence="7">
    <name type="scientific">Jonesiaceae bacterium BS-20</name>
    <dbReference type="NCBI Taxonomy" id="3120821"/>
    <lineage>
        <taxon>Bacteria</taxon>
        <taxon>Bacillati</taxon>
        <taxon>Actinomycetota</taxon>
        <taxon>Actinomycetes</taxon>
        <taxon>Micrococcales</taxon>
        <taxon>Jonesiaceae</taxon>
    </lineage>
</organism>
<dbReference type="GO" id="GO:0010181">
    <property type="term" value="F:FMN binding"/>
    <property type="evidence" value="ECO:0007669"/>
    <property type="project" value="UniProtKB-UniRule"/>
</dbReference>
<feature type="domain" description="DNA/pantothenate metabolism flavoprotein C-terminal" evidence="6">
    <location>
        <begin position="179"/>
        <end position="394"/>
    </location>
</feature>
<feature type="region of interest" description="Phosphopantothenate--cysteine ligase" evidence="3">
    <location>
        <begin position="184"/>
        <end position="397"/>
    </location>
</feature>
<keyword evidence="1 3" id="KW-0210">Decarboxylase</keyword>
<gene>
    <name evidence="3 7" type="primary">coaBC</name>
    <name evidence="7" type="ORF">V5R04_06480</name>
</gene>
<feature type="binding site" evidence="3">
    <location>
        <begin position="300"/>
        <end position="303"/>
    </location>
    <ligand>
        <name>CTP</name>
        <dbReference type="ChEBI" id="CHEBI:37563"/>
    </ligand>
</feature>
<dbReference type="AlphaFoldDB" id="A0AAU7E006"/>
<dbReference type="InterPro" id="IPR036551">
    <property type="entry name" value="Flavin_trans-like"/>
</dbReference>
<comment type="pathway">
    <text evidence="3 4">Cofactor biosynthesis; coenzyme A biosynthesis; CoA from (R)-pantothenate: step 2/5.</text>
</comment>
<dbReference type="GO" id="GO:0071513">
    <property type="term" value="C:phosphopantothenoylcysteine decarboxylase complex"/>
    <property type="evidence" value="ECO:0007669"/>
    <property type="project" value="TreeGrafter"/>
</dbReference>
<keyword evidence="3" id="KW-0460">Magnesium</keyword>
<evidence type="ECO:0000256" key="1">
    <source>
        <dbReference type="ARBA" id="ARBA00022793"/>
    </source>
</evidence>
<dbReference type="InterPro" id="IPR035929">
    <property type="entry name" value="CoaB-like_sf"/>
</dbReference>
<reference evidence="7" key="1">
    <citation type="submission" date="2024-02" db="EMBL/GenBank/DDBJ databases">
        <title>Tomenella chthoni gen. nov. sp. nov., a member of the family Jonesiaceae isolated from bat guano.</title>
        <authorList>
            <person name="Miller S.L."/>
            <person name="King J."/>
            <person name="Sankaranarayanan K."/>
            <person name="Lawson P.A."/>
        </authorList>
    </citation>
    <scope>NUCLEOTIDE SEQUENCE</scope>
    <source>
        <strain evidence="7">BS-20</strain>
    </source>
</reference>
<keyword evidence="3" id="KW-0511">Multifunctional enzyme</keyword>
<keyword evidence="3 4" id="KW-0436">Ligase</keyword>
<feature type="binding site" evidence="3">
    <location>
        <position position="272"/>
    </location>
    <ligand>
        <name>CTP</name>
        <dbReference type="ChEBI" id="CHEBI:37563"/>
    </ligand>
</feature>
<accession>A0AAU7E006</accession>
<dbReference type="Pfam" id="PF02441">
    <property type="entry name" value="Flavoprotein"/>
    <property type="match status" value="1"/>
</dbReference>
<evidence type="ECO:0000256" key="4">
    <source>
        <dbReference type="RuleBase" id="RU364078"/>
    </source>
</evidence>
<dbReference type="EMBL" id="CP146203">
    <property type="protein sequence ID" value="XBH22857.1"/>
    <property type="molecule type" value="Genomic_DNA"/>
</dbReference>
<evidence type="ECO:0000259" key="5">
    <source>
        <dbReference type="Pfam" id="PF02441"/>
    </source>
</evidence>
<comment type="function">
    <text evidence="4">Catalyzes two steps in the biosynthesis of coenzyme A. In the first step cysteine is conjugated to 4'-phosphopantothenate to form 4-phosphopantothenoylcysteine, in the latter compound is decarboxylated to form 4'-phosphopantotheine.</text>
</comment>
<keyword evidence="3 4" id="KW-0285">Flavoprotein</keyword>
<dbReference type="GO" id="GO:0004632">
    <property type="term" value="F:phosphopantothenate--cysteine ligase activity"/>
    <property type="evidence" value="ECO:0007669"/>
    <property type="project" value="UniProtKB-UniRule"/>
</dbReference>
<dbReference type="PANTHER" id="PTHR14359">
    <property type="entry name" value="HOMO-OLIGOMERIC FLAVIN CONTAINING CYS DECARBOXYLASE FAMILY"/>
    <property type="match status" value="1"/>
</dbReference>
<dbReference type="InterPro" id="IPR005252">
    <property type="entry name" value="CoaBC"/>
</dbReference>
<dbReference type="GO" id="GO:0015941">
    <property type="term" value="P:pantothenate catabolic process"/>
    <property type="evidence" value="ECO:0007669"/>
    <property type="project" value="InterPro"/>
</dbReference>
<feature type="binding site" evidence="3">
    <location>
        <position position="342"/>
    </location>
    <ligand>
        <name>CTP</name>
        <dbReference type="ChEBI" id="CHEBI:37563"/>
    </ligand>
</feature>
<dbReference type="GO" id="GO:0015937">
    <property type="term" value="P:coenzyme A biosynthetic process"/>
    <property type="evidence" value="ECO:0007669"/>
    <property type="project" value="UniProtKB-UniRule"/>
</dbReference>
<feature type="region of interest" description="Phosphopantothenoylcysteine decarboxylase" evidence="3">
    <location>
        <begin position="1"/>
        <end position="183"/>
    </location>
</feature>
<comment type="similarity">
    <text evidence="3 4">In the C-terminal section; belongs to the PPC synthetase family.</text>
</comment>
<dbReference type="EC" id="4.1.1.36" evidence="3"/>
<evidence type="ECO:0000259" key="6">
    <source>
        <dbReference type="Pfam" id="PF04127"/>
    </source>
</evidence>
<feature type="binding site" evidence="3">
    <location>
        <position position="282"/>
    </location>
    <ligand>
        <name>CTP</name>
        <dbReference type="ChEBI" id="CHEBI:37563"/>
    </ligand>
</feature>
<keyword evidence="2 3" id="KW-0456">Lyase</keyword>
<comment type="catalytic activity">
    <reaction evidence="3 4">
        <text>(R)-4'-phosphopantothenate + L-cysteine + CTP = N-[(R)-4-phosphopantothenoyl]-L-cysteine + CMP + diphosphate + H(+)</text>
        <dbReference type="Rhea" id="RHEA:19397"/>
        <dbReference type="ChEBI" id="CHEBI:10986"/>
        <dbReference type="ChEBI" id="CHEBI:15378"/>
        <dbReference type="ChEBI" id="CHEBI:33019"/>
        <dbReference type="ChEBI" id="CHEBI:35235"/>
        <dbReference type="ChEBI" id="CHEBI:37563"/>
        <dbReference type="ChEBI" id="CHEBI:59458"/>
        <dbReference type="ChEBI" id="CHEBI:60377"/>
        <dbReference type="EC" id="6.3.2.5"/>
    </reaction>
</comment>